<dbReference type="PRINTS" id="PR00508">
    <property type="entry name" value="S21N4MTFRASE"/>
</dbReference>
<protein>
    <recommendedName>
        <fullName evidence="5">DNA methylase N-4/N-6 domain-containing protein</fullName>
    </recommendedName>
</protein>
<dbReference type="EMBL" id="LAZR01046872">
    <property type="protein sequence ID" value="KKK95532.1"/>
    <property type="molecule type" value="Genomic_DNA"/>
</dbReference>
<dbReference type="AlphaFoldDB" id="A0A0F8ZNT9"/>
<reference evidence="6" key="1">
    <citation type="journal article" date="2015" name="Nature">
        <title>Complex archaea that bridge the gap between prokaryotes and eukaryotes.</title>
        <authorList>
            <person name="Spang A."/>
            <person name="Saw J.H."/>
            <person name="Jorgensen S.L."/>
            <person name="Zaremba-Niedzwiedzka K."/>
            <person name="Martijn J."/>
            <person name="Lind A.E."/>
            <person name="van Eijk R."/>
            <person name="Schleper C."/>
            <person name="Guy L."/>
            <person name="Ettema T.J."/>
        </authorList>
    </citation>
    <scope>NUCLEOTIDE SEQUENCE</scope>
</reference>
<dbReference type="GO" id="GO:0032259">
    <property type="term" value="P:methylation"/>
    <property type="evidence" value="ECO:0007669"/>
    <property type="project" value="UniProtKB-KW"/>
</dbReference>
<dbReference type="SUPFAM" id="SSF53335">
    <property type="entry name" value="S-adenosyl-L-methionine-dependent methyltransferases"/>
    <property type="match status" value="1"/>
</dbReference>
<dbReference type="CDD" id="cd02440">
    <property type="entry name" value="AdoMet_MTases"/>
    <property type="match status" value="1"/>
</dbReference>
<evidence type="ECO:0000256" key="1">
    <source>
        <dbReference type="ARBA" id="ARBA00006594"/>
    </source>
</evidence>
<dbReference type="GO" id="GO:0003677">
    <property type="term" value="F:DNA binding"/>
    <property type="evidence" value="ECO:0007669"/>
    <property type="project" value="InterPro"/>
</dbReference>
<feature type="compositionally biased region" description="Basic and acidic residues" evidence="4">
    <location>
        <begin position="208"/>
        <end position="229"/>
    </location>
</feature>
<accession>A0A0F8ZNT9</accession>
<dbReference type="InterPro" id="IPR002052">
    <property type="entry name" value="DNA_methylase_N6_adenine_CS"/>
</dbReference>
<evidence type="ECO:0000259" key="5">
    <source>
        <dbReference type="Pfam" id="PF01555"/>
    </source>
</evidence>
<dbReference type="GO" id="GO:0008170">
    <property type="term" value="F:N-methyltransferase activity"/>
    <property type="evidence" value="ECO:0007669"/>
    <property type="project" value="InterPro"/>
</dbReference>
<dbReference type="Gene3D" id="3.90.1530.10">
    <property type="entry name" value="Conserved hypothetical protein from pyrococcus furiosus pfu- 392566-001, ParB domain"/>
    <property type="match status" value="1"/>
</dbReference>
<feature type="region of interest" description="Disordered" evidence="4">
    <location>
        <begin position="418"/>
        <end position="440"/>
    </location>
</feature>
<organism evidence="6">
    <name type="scientific">marine sediment metagenome</name>
    <dbReference type="NCBI Taxonomy" id="412755"/>
    <lineage>
        <taxon>unclassified sequences</taxon>
        <taxon>metagenomes</taxon>
        <taxon>ecological metagenomes</taxon>
    </lineage>
</organism>
<dbReference type="Pfam" id="PF01555">
    <property type="entry name" value="N6_N4_Mtase"/>
    <property type="match status" value="1"/>
</dbReference>
<dbReference type="InterPro" id="IPR001091">
    <property type="entry name" value="RM_Methyltransferase"/>
</dbReference>
<feature type="region of interest" description="Disordered" evidence="4">
    <location>
        <begin position="176"/>
        <end position="230"/>
    </location>
</feature>
<dbReference type="Gene3D" id="3.40.50.150">
    <property type="entry name" value="Vaccinia Virus protein VP39"/>
    <property type="match status" value="1"/>
</dbReference>
<feature type="compositionally biased region" description="Basic and acidic residues" evidence="4">
    <location>
        <begin position="423"/>
        <end position="440"/>
    </location>
</feature>
<evidence type="ECO:0000313" key="6">
    <source>
        <dbReference type="EMBL" id="KKK95532.1"/>
    </source>
</evidence>
<dbReference type="InterPro" id="IPR029063">
    <property type="entry name" value="SAM-dependent_MTases_sf"/>
</dbReference>
<proteinExistence type="inferred from homology"/>
<keyword evidence="2" id="KW-0489">Methyltransferase</keyword>
<dbReference type="InterPro" id="IPR036086">
    <property type="entry name" value="ParB/Sulfiredoxin_sf"/>
</dbReference>
<sequence>HQGARRRDGDVRITKDERFSRLIRPLTADENQGLRESIEAEGCRDPLVVWKHEGKNILLDGYHRLDICARAKKPYHTVARTFDDAKAAAQWVCRNQESKRNLSPDERADMWWEFAEAFRTKRAKPKQSLTRGRGLKGAKKVFPKRKTSFEPQHTDKHVAKNAHVPVKTASNVKTVRDKGTSDEKAAMRSGEKTSGVIAKDIRKRAKDKRLADERRREAKRRADEMSKSKDVRKKRIERDVEEGDFRKIAAKMPKESVDLIFTDPPYDRKSVPMYGDLAEMGARVLKPGGSLVCYAGHYVVPDIINLITPHLRFWWVLACVHTGRKAQMREYGIKVCWKPMLWFVKGTRARKEDWVDDIVLSEREKDEHGWQQSIVEASYYIENLSPEGGMVFDPFCGGGTTAVVAERLGRRWKTCDEDGESVDMSRGRILNDDWDKPEGS</sequence>
<feature type="compositionally biased region" description="Basic and acidic residues" evidence="4">
    <location>
        <begin position="176"/>
        <end position="191"/>
    </location>
</feature>
<comment type="caution">
    <text evidence="6">The sequence shown here is derived from an EMBL/GenBank/DDBJ whole genome shotgun (WGS) entry which is preliminary data.</text>
</comment>
<dbReference type="PROSITE" id="PS00092">
    <property type="entry name" value="N6_MTASE"/>
    <property type="match status" value="1"/>
</dbReference>
<keyword evidence="3" id="KW-0808">Transferase</keyword>
<comment type="similarity">
    <text evidence="1">Belongs to the N(4)/N(6)-methyltransferase family.</text>
</comment>
<evidence type="ECO:0000256" key="3">
    <source>
        <dbReference type="ARBA" id="ARBA00022679"/>
    </source>
</evidence>
<evidence type="ECO:0000256" key="4">
    <source>
        <dbReference type="SAM" id="MobiDB-lite"/>
    </source>
</evidence>
<feature type="non-terminal residue" evidence="6">
    <location>
        <position position="1"/>
    </location>
</feature>
<evidence type="ECO:0000256" key="2">
    <source>
        <dbReference type="ARBA" id="ARBA00022603"/>
    </source>
</evidence>
<dbReference type="SUPFAM" id="SSF110849">
    <property type="entry name" value="ParB/Sulfiredoxin"/>
    <property type="match status" value="1"/>
</dbReference>
<name>A0A0F8ZNT9_9ZZZZ</name>
<gene>
    <name evidence="6" type="ORF">LCGC14_2671850</name>
</gene>
<feature type="domain" description="DNA methylase N-4/N-6" evidence="5">
    <location>
        <begin position="257"/>
        <end position="424"/>
    </location>
</feature>
<dbReference type="InterPro" id="IPR002941">
    <property type="entry name" value="DNA_methylase_N4/N6"/>
</dbReference>